<reference evidence="2 3" key="1">
    <citation type="journal article" date="2015" name="Genome Biol. Evol.">
        <title>Comparative Genomics of a Bacterivorous Green Alga Reveals Evolutionary Causalities and Consequences of Phago-Mixotrophic Mode of Nutrition.</title>
        <authorList>
            <person name="Burns J.A."/>
            <person name="Paasch A."/>
            <person name="Narechania A."/>
            <person name="Kim E."/>
        </authorList>
    </citation>
    <scope>NUCLEOTIDE SEQUENCE [LARGE SCALE GENOMIC DNA]</scope>
    <source>
        <strain evidence="2 3">PLY_AMNH</strain>
    </source>
</reference>
<accession>A0AAE0GYI8</accession>
<feature type="signal peptide" evidence="1">
    <location>
        <begin position="1"/>
        <end position="26"/>
    </location>
</feature>
<proteinExistence type="predicted"/>
<sequence length="338" mass="34132">MIAPPAVGSCLAAAVAAIFASSLAAACKLPDGAMMKVAAHCVTVAAACVAAEHHKRAMERRTSQWSACASWPPRRSSPLLVLMSKAYAAVMKTHVVSEKAVAATSAVIGIAARVSLGLTTVAVTAVVHRSASRCPMLWLLLFVVKVAIADAMAIHAVDSTPPQRAATLAIAVSLSASGGSQMLDVDLGSGRGGAGLGCGVGEEVVVEAAATEMTSEEVVTVAATLAVVKVAGGGGWRGGGEWGLVSWTGMETVAKVVVIEGVEAPVVVTEIVSEQVRTGVGKVWEAKVVGAEKGVVGTEVKAAVVEVGMEEVMNVVAYGSTFGGKKEVGMVVGCKDVS</sequence>
<evidence type="ECO:0000313" key="2">
    <source>
        <dbReference type="EMBL" id="KAK3286679.1"/>
    </source>
</evidence>
<keyword evidence="1" id="KW-0732">Signal</keyword>
<organism evidence="2 3">
    <name type="scientific">Cymbomonas tetramitiformis</name>
    <dbReference type="NCBI Taxonomy" id="36881"/>
    <lineage>
        <taxon>Eukaryota</taxon>
        <taxon>Viridiplantae</taxon>
        <taxon>Chlorophyta</taxon>
        <taxon>Pyramimonadophyceae</taxon>
        <taxon>Pyramimonadales</taxon>
        <taxon>Pyramimonadaceae</taxon>
        <taxon>Cymbomonas</taxon>
    </lineage>
</organism>
<dbReference type="AlphaFoldDB" id="A0AAE0GYI8"/>
<evidence type="ECO:0000313" key="3">
    <source>
        <dbReference type="Proteomes" id="UP001190700"/>
    </source>
</evidence>
<comment type="caution">
    <text evidence="2">The sequence shown here is derived from an EMBL/GenBank/DDBJ whole genome shotgun (WGS) entry which is preliminary data.</text>
</comment>
<name>A0AAE0GYI8_9CHLO</name>
<feature type="chain" id="PRO_5042003535" evidence="1">
    <location>
        <begin position="27"/>
        <end position="338"/>
    </location>
</feature>
<protein>
    <submittedName>
        <fullName evidence="2">Uncharacterized protein</fullName>
    </submittedName>
</protein>
<evidence type="ECO:0000256" key="1">
    <source>
        <dbReference type="SAM" id="SignalP"/>
    </source>
</evidence>
<gene>
    <name evidence="2" type="ORF">CYMTET_5775</name>
</gene>
<keyword evidence="3" id="KW-1185">Reference proteome</keyword>
<dbReference type="Proteomes" id="UP001190700">
    <property type="component" value="Unassembled WGS sequence"/>
</dbReference>
<dbReference type="EMBL" id="LGRX02001200">
    <property type="protein sequence ID" value="KAK3286679.1"/>
    <property type="molecule type" value="Genomic_DNA"/>
</dbReference>